<evidence type="ECO:0000313" key="2">
    <source>
        <dbReference type="EMBL" id="VBB45473.1"/>
    </source>
</evidence>
<name>A0A653ACV1_UNCDX</name>
<sequence>MPGKGRAVPKRKGPSREIKSPNLAGQPEERGWSR</sequence>
<dbReference type="EMBL" id="UPXX01000029">
    <property type="protein sequence ID" value="VBB45473.1"/>
    <property type="molecule type" value="Genomic_DNA"/>
</dbReference>
<protein>
    <submittedName>
        <fullName evidence="2">Uncharacterized protein</fullName>
    </submittedName>
</protein>
<evidence type="ECO:0000256" key="1">
    <source>
        <dbReference type="SAM" id="MobiDB-lite"/>
    </source>
</evidence>
<gene>
    <name evidence="2" type="ORF">TRIP_B350424</name>
</gene>
<reference evidence="2" key="1">
    <citation type="submission" date="2018-07" db="EMBL/GenBank/DDBJ databases">
        <authorList>
            <consortium name="Genoscope - CEA"/>
            <person name="William W."/>
        </authorList>
    </citation>
    <scope>NUCLEOTIDE SEQUENCE</scope>
    <source>
        <strain evidence="2">IK1</strain>
    </source>
</reference>
<organism evidence="2">
    <name type="scientific">Uncultured Desulfatiglans sp</name>
    <dbReference type="NCBI Taxonomy" id="1748965"/>
    <lineage>
        <taxon>Bacteria</taxon>
        <taxon>Pseudomonadati</taxon>
        <taxon>Thermodesulfobacteriota</taxon>
        <taxon>Desulfobacteria</taxon>
        <taxon>Desulfatiglandales</taxon>
        <taxon>Desulfatiglandaceae</taxon>
        <taxon>Desulfatiglans</taxon>
        <taxon>environmental samples</taxon>
    </lineage>
</organism>
<feature type="region of interest" description="Disordered" evidence="1">
    <location>
        <begin position="1"/>
        <end position="34"/>
    </location>
</feature>
<dbReference type="AlphaFoldDB" id="A0A653ACV1"/>
<proteinExistence type="predicted"/>
<accession>A0A653ACV1</accession>